<comment type="caution">
    <text evidence="2">The sequence shown here is derived from an EMBL/GenBank/DDBJ whole genome shotgun (WGS) entry which is preliminary data.</text>
</comment>
<dbReference type="OrthoDB" id="7597062at2"/>
<proteinExistence type="predicted"/>
<evidence type="ECO:0000256" key="1">
    <source>
        <dbReference type="SAM" id="Phobius"/>
    </source>
</evidence>
<dbReference type="InParanoid" id="A0A3M0CH84"/>
<feature type="transmembrane region" description="Helical" evidence="1">
    <location>
        <begin position="39"/>
        <end position="58"/>
    </location>
</feature>
<sequence>MTALTALATFGGFAAALGGLLGGLVSLRWSWANRARPHGGAIVLGWGLIGLSAAGFVLWRGGEIGLPLFFITLSLLAYGTVLAALQRRGVKSRGTAAAAPDTATIGPDAIDPAHRPKRLARGLLRTAAAFLLAGAAAIGIGVMVATSAPWSDVTRIAVGGLIVPILWAAGMAWTLVDTRILRASILLTGVAALSLGMAFF</sequence>
<keyword evidence="1" id="KW-0472">Membrane</keyword>
<gene>
    <name evidence="2" type="ORF">BXY39_2273</name>
</gene>
<dbReference type="AlphaFoldDB" id="A0A3M0CH84"/>
<evidence type="ECO:0000313" key="2">
    <source>
        <dbReference type="EMBL" id="RMB08177.1"/>
    </source>
</evidence>
<protein>
    <submittedName>
        <fullName evidence="2">Uncharacterized protein</fullName>
    </submittedName>
</protein>
<dbReference type="Proteomes" id="UP000271227">
    <property type="component" value="Unassembled WGS sequence"/>
</dbReference>
<reference evidence="2 3" key="1">
    <citation type="submission" date="2018-10" db="EMBL/GenBank/DDBJ databases">
        <title>Genomic Encyclopedia of Archaeal and Bacterial Type Strains, Phase II (KMG-II): from individual species to whole genera.</title>
        <authorList>
            <person name="Goeker M."/>
        </authorList>
    </citation>
    <scope>NUCLEOTIDE SEQUENCE [LARGE SCALE GENOMIC DNA]</scope>
    <source>
        <strain evidence="2 3">DSM 25217</strain>
    </source>
</reference>
<accession>A0A3M0CH84</accession>
<feature type="transmembrane region" description="Helical" evidence="1">
    <location>
        <begin position="123"/>
        <end position="144"/>
    </location>
</feature>
<keyword evidence="3" id="KW-1185">Reference proteome</keyword>
<feature type="transmembrane region" description="Helical" evidence="1">
    <location>
        <begin position="6"/>
        <end position="27"/>
    </location>
</feature>
<dbReference type="EMBL" id="REFR01000011">
    <property type="protein sequence ID" value="RMB08177.1"/>
    <property type="molecule type" value="Genomic_DNA"/>
</dbReference>
<organism evidence="2 3">
    <name type="scientific">Eilatimonas milleporae</name>
    <dbReference type="NCBI Taxonomy" id="911205"/>
    <lineage>
        <taxon>Bacteria</taxon>
        <taxon>Pseudomonadati</taxon>
        <taxon>Pseudomonadota</taxon>
        <taxon>Alphaproteobacteria</taxon>
        <taxon>Kordiimonadales</taxon>
        <taxon>Kordiimonadaceae</taxon>
        <taxon>Eilatimonas</taxon>
    </lineage>
</organism>
<evidence type="ECO:0000313" key="3">
    <source>
        <dbReference type="Proteomes" id="UP000271227"/>
    </source>
</evidence>
<dbReference type="RefSeq" id="WP_121938912.1">
    <property type="nucleotide sequence ID" value="NZ_REFR01000011.1"/>
</dbReference>
<feature type="transmembrane region" description="Helical" evidence="1">
    <location>
        <begin position="64"/>
        <end position="85"/>
    </location>
</feature>
<feature type="transmembrane region" description="Helical" evidence="1">
    <location>
        <begin position="156"/>
        <end position="176"/>
    </location>
</feature>
<keyword evidence="1" id="KW-0812">Transmembrane</keyword>
<name>A0A3M0CH84_9PROT</name>
<keyword evidence="1" id="KW-1133">Transmembrane helix</keyword>
<feature type="transmembrane region" description="Helical" evidence="1">
    <location>
        <begin position="183"/>
        <end position="199"/>
    </location>
</feature>